<keyword evidence="3" id="KW-0804">Transcription</keyword>
<evidence type="ECO:0000313" key="7">
    <source>
        <dbReference type="Proteomes" id="UP001341840"/>
    </source>
</evidence>
<name>A0ABU6TBM8_9FABA</name>
<dbReference type="PANTHER" id="PTHR31719">
    <property type="entry name" value="NAC TRANSCRIPTION FACTOR 56"/>
    <property type="match status" value="1"/>
</dbReference>
<evidence type="ECO:0000256" key="4">
    <source>
        <dbReference type="ARBA" id="ARBA00023242"/>
    </source>
</evidence>
<dbReference type="InterPro" id="IPR003441">
    <property type="entry name" value="NAC-dom"/>
</dbReference>
<evidence type="ECO:0000256" key="1">
    <source>
        <dbReference type="ARBA" id="ARBA00023015"/>
    </source>
</evidence>
<dbReference type="Pfam" id="PF02365">
    <property type="entry name" value="NAM"/>
    <property type="match status" value="1"/>
</dbReference>
<gene>
    <name evidence="6" type="ORF">PIB30_027068</name>
</gene>
<dbReference type="SUPFAM" id="SSF101941">
    <property type="entry name" value="NAC domain"/>
    <property type="match status" value="1"/>
</dbReference>
<organism evidence="6 7">
    <name type="scientific">Stylosanthes scabra</name>
    <dbReference type="NCBI Taxonomy" id="79078"/>
    <lineage>
        <taxon>Eukaryota</taxon>
        <taxon>Viridiplantae</taxon>
        <taxon>Streptophyta</taxon>
        <taxon>Embryophyta</taxon>
        <taxon>Tracheophyta</taxon>
        <taxon>Spermatophyta</taxon>
        <taxon>Magnoliopsida</taxon>
        <taxon>eudicotyledons</taxon>
        <taxon>Gunneridae</taxon>
        <taxon>Pentapetalae</taxon>
        <taxon>rosids</taxon>
        <taxon>fabids</taxon>
        <taxon>Fabales</taxon>
        <taxon>Fabaceae</taxon>
        <taxon>Papilionoideae</taxon>
        <taxon>50 kb inversion clade</taxon>
        <taxon>dalbergioids sensu lato</taxon>
        <taxon>Dalbergieae</taxon>
        <taxon>Pterocarpus clade</taxon>
        <taxon>Stylosanthes</taxon>
    </lineage>
</organism>
<dbReference type="InterPro" id="IPR036093">
    <property type="entry name" value="NAC_dom_sf"/>
</dbReference>
<keyword evidence="1" id="KW-0805">Transcription regulation</keyword>
<keyword evidence="2" id="KW-0238">DNA-binding</keyword>
<protein>
    <recommendedName>
        <fullName evidence="5">NAC domain-containing protein</fullName>
    </recommendedName>
</protein>
<dbReference type="PROSITE" id="PS51005">
    <property type="entry name" value="NAC"/>
    <property type="match status" value="1"/>
</dbReference>
<evidence type="ECO:0000256" key="2">
    <source>
        <dbReference type="ARBA" id="ARBA00023125"/>
    </source>
</evidence>
<proteinExistence type="predicted"/>
<reference evidence="6 7" key="1">
    <citation type="journal article" date="2023" name="Plants (Basel)">
        <title>Bridging the Gap: Combining Genomics and Transcriptomics Approaches to Understand Stylosanthes scabra, an Orphan Legume from the Brazilian Caatinga.</title>
        <authorList>
            <person name="Ferreira-Neto J.R.C."/>
            <person name="da Silva M.D."/>
            <person name="Binneck E."/>
            <person name="de Melo N.F."/>
            <person name="da Silva R.H."/>
            <person name="de Melo A.L.T.M."/>
            <person name="Pandolfi V."/>
            <person name="Bustamante F.O."/>
            <person name="Brasileiro-Vidal A.C."/>
            <person name="Benko-Iseppon A.M."/>
        </authorList>
    </citation>
    <scope>NUCLEOTIDE SEQUENCE [LARGE SCALE GENOMIC DNA]</scope>
    <source>
        <tissue evidence="6">Leaves</tissue>
    </source>
</reference>
<accession>A0ABU6TBM8</accession>
<evidence type="ECO:0000313" key="6">
    <source>
        <dbReference type="EMBL" id="MED6145631.1"/>
    </source>
</evidence>
<feature type="domain" description="NAC" evidence="5">
    <location>
        <begin position="20"/>
        <end position="181"/>
    </location>
</feature>
<dbReference type="Proteomes" id="UP001341840">
    <property type="component" value="Unassembled WGS sequence"/>
</dbReference>
<keyword evidence="4" id="KW-0539">Nucleus</keyword>
<comment type="caution">
    <text evidence="6">The sequence shown here is derived from an EMBL/GenBank/DDBJ whole genome shotgun (WGS) entry which is preliminary data.</text>
</comment>
<evidence type="ECO:0000256" key="3">
    <source>
        <dbReference type="ARBA" id="ARBA00023163"/>
    </source>
</evidence>
<sequence length="229" mass="26052">MMMMATTTTTAGDDERVKQLPPGFLFSPTDEELVLHFLYSKEASLLPCHPNIIPDLDLSLSDPFQLNGKALSSGNQYYFFSKVKEKRETENGYWKEIGESEEAIMSSSAAAVEKKVVGTKKKLVFHIGEAPHGIETTWLMQEYRISPSSSTDIFAISNRVRRKHDHDESWSKWVLCRVYEKKMSVRGINYSSDDDGEDYDDSGTELSWLDEVYLSLDDDLQEISISILD</sequence>
<keyword evidence="7" id="KW-1185">Reference proteome</keyword>
<evidence type="ECO:0000259" key="5">
    <source>
        <dbReference type="PROSITE" id="PS51005"/>
    </source>
</evidence>
<dbReference type="EMBL" id="JASCZI010090724">
    <property type="protein sequence ID" value="MED6145631.1"/>
    <property type="molecule type" value="Genomic_DNA"/>
</dbReference>
<dbReference type="PANTHER" id="PTHR31719:SF85">
    <property type="entry name" value="NAC DOMAIN-CONTAINING PROTEIN"/>
    <property type="match status" value="1"/>
</dbReference>
<dbReference type="Gene3D" id="2.170.150.80">
    <property type="entry name" value="NAC domain"/>
    <property type="match status" value="1"/>
</dbReference>